<evidence type="ECO:0000313" key="3">
    <source>
        <dbReference type="Proteomes" id="UP000243084"/>
    </source>
</evidence>
<dbReference type="GO" id="GO:0010468">
    <property type="term" value="P:regulation of gene expression"/>
    <property type="evidence" value="ECO:0007669"/>
    <property type="project" value="InterPro"/>
</dbReference>
<dbReference type="EMBL" id="FOXM01000017">
    <property type="protein sequence ID" value="SFQ34567.1"/>
    <property type="molecule type" value="Genomic_DNA"/>
</dbReference>
<keyword evidence="1" id="KW-0812">Transmembrane</keyword>
<evidence type="ECO:0008006" key="4">
    <source>
        <dbReference type="Google" id="ProtNLM"/>
    </source>
</evidence>
<feature type="transmembrane region" description="Helical" evidence="1">
    <location>
        <begin position="20"/>
        <end position="37"/>
    </location>
</feature>
<organism evidence="2 3">
    <name type="scientific">Geopseudomonas sagittaria</name>
    <dbReference type="NCBI Taxonomy" id="1135990"/>
    <lineage>
        <taxon>Bacteria</taxon>
        <taxon>Pseudomonadati</taxon>
        <taxon>Pseudomonadota</taxon>
        <taxon>Gammaproteobacteria</taxon>
        <taxon>Pseudomonadales</taxon>
        <taxon>Pseudomonadaceae</taxon>
        <taxon>Geopseudomonas</taxon>
    </lineage>
</organism>
<accession>A0A1I5XS41</accession>
<dbReference type="PIRSF" id="PIRSF038991">
    <property type="entry name" value="Protein_AbrB"/>
    <property type="match status" value="1"/>
</dbReference>
<sequence>MGRAPMGRAPMRQPPDAPGILSGVLAGLAGGYLASLAGWPLPWMIGSLLGVALARCAGLATTPLPAGRQAGQWLVASAVGLHVSREAALALLHHLPLLLAGAVATLLLTLIGIAVLRRGGVDPATAFFASLPGGASEMVNLARRHQAQPAQVAAAHSLRLLLVLLLVPALFGWGLPRLPALSAPHPDWPALALLLPAGLLAALLWRRLGQANPWMLGPLLLCAIASASLDLQLALPGGLGQLGQWLLGCALGAHFDRAFFRRAPDFIVRVLIFSLLAMLAAAGLGALLGLLAGGHGRALMLGSMPGGITELGLTAASLQLSVALVSAQQLLRLLLVMLLAEPLYLGWRRLASQRSRRD</sequence>
<proteinExistence type="predicted"/>
<evidence type="ECO:0000256" key="1">
    <source>
        <dbReference type="SAM" id="Phobius"/>
    </source>
</evidence>
<dbReference type="Pfam" id="PF05145">
    <property type="entry name" value="AbrB"/>
    <property type="match status" value="1"/>
</dbReference>
<gene>
    <name evidence="2" type="ORF">SAMN05216229_11768</name>
</gene>
<dbReference type="NCBIfam" id="TIGR03082">
    <property type="entry name" value="Gneg_AbrB_dup"/>
    <property type="match status" value="2"/>
</dbReference>
<evidence type="ECO:0000313" key="2">
    <source>
        <dbReference type="EMBL" id="SFQ34567.1"/>
    </source>
</evidence>
<dbReference type="GO" id="GO:0016020">
    <property type="term" value="C:membrane"/>
    <property type="evidence" value="ECO:0007669"/>
    <property type="project" value="InterPro"/>
</dbReference>
<protein>
    <recommendedName>
        <fullName evidence="4">Ammonia monooxygenase</fullName>
    </recommendedName>
</protein>
<dbReference type="InterPro" id="IPR017516">
    <property type="entry name" value="AbrB_dup"/>
</dbReference>
<keyword evidence="1" id="KW-0472">Membrane</keyword>
<feature type="transmembrane region" description="Helical" evidence="1">
    <location>
        <begin position="98"/>
        <end position="116"/>
    </location>
</feature>
<dbReference type="AlphaFoldDB" id="A0A1I5XS41"/>
<keyword evidence="3" id="KW-1185">Reference proteome</keyword>
<feature type="transmembrane region" description="Helical" evidence="1">
    <location>
        <begin position="188"/>
        <end position="205"/>
    </location>
</feature>
<dbReference type="Proteomes" id="UP000243084">
    <property type="component" value="Unassembled WGS sequence"/>
</dbReference>
<dbReference type="PANTHER" id="PTHR38457">
    <property type="entry name" value="REGULATOR ABRB-RELATED"/>
    <property type="match status" value="1"/>
</dbReference>
<name>A0A1I5XS41_9GAMM</name>
<reference evidence="3" key="1">
    <citation type="submission" date="2016-10" db="EMBL/GenBank/DDBJ databases">
        <authorList>
            <person name="Varghese N."/>
            <person name="Submissions S."/>
        </authorList>
    </citation>
    <scope>NUCLEOTIDE SEQUENCE [LARGE SCALE GENOMIC DNA]</scope>
    <source>
        <strain evidence="3">JCM 18195</strain>
    </source>
</reference>
<feature type="transmembrane region" description="Helical" evidence="1">
    <location>
        <begin position="330"/>
        <end position="347"/>
    </location>
</feature>
<dbReference type="PANTHER" id="PTHR38457:SF1">
    <property type="entry name" value="REGULATOR ABRB-RELATED"/>
    <property type="match status" value="1"/>
</dbReference>
<keyword evidence="1" id="KW-1133">Transmembrane helix</keyword>
<feature type="transmembrane region" description="Helical" evidence="1">
    <location>
        <begin position="158"/>
        <end position="176"/>
    </location>
</feature>
<dbReference type="InterPro" id="IPR007820">
    <property type="entry name" value="AbrB_fam"/>
</dbReference>
<feature type="transmembrane region" description="Helical" evidence="1">
    <location>
        <begin position="266"/>
        <end position="291"/>
    </location>
</feature>